<name>A0A8S9PUY9_BRACR</name>
<dbReference type="EMBL" id="QGKX02001347">
    <property type="protein sequence ID" value="KAF3523431.1"/>
    <property type="molecule type" value="Genomic_DNA"/>
</dbReference>
<feature type="compositionally biased region" description="Polar residues" evidence="1">
    <location>
        <begin position="73"/>
        <end position="96"/>
    </location>
</feature>
<evidence type="ECO:0000313" key="3">
    <source>
        <dbReference type="Proteomes" id="UP000712600"/>
    </source>
</evidence>
<evidence type="ECO:0000313" key="2">
    <source>
        <dbReference type="EMBL" id="KAF3523431.1"/>
    </source>
</evidence>
<feature type="region of interest" description="Disordered" evidence="1">
    <location>
        <begin position="24"/>
        <end position="100"/>
    </location>
</feature>
<accession>A0A8S9PUY9</accession>
<organism evidence="2 3">
    <name type="scientific">Brassica cretica</name>
    <name type="common">Mustard</name>
    <dbReference type="NCBI Taxonomy" id="69181"/>
    <lineage>
        <taxon>Eukaryota</taxon>
        <taxon>Viridiplantae</taxon>
        <taxon>Streptophyta</taxon>
        <taxon>Embryophyta</taxon>
        <taxon>Tracheophyta</taxon>
        <taxon>Spermatophyta</taxon>
        <taxon>Magnoliopsida</taxon>
        <taxon>eudicotyledons</taxon>
        <taxon>Gunneridae</taxon>
        <taxon>Pentapetalae</taxon>
        <taxon>rosids</taxon>
        <taxon>malvids</taxon>
        <taxon>Brassicales</taxon>
        <taxon>Brassicaceae</taxon>
        <taxon>Brassiceae</taxon>
        <taxon>Brassica</taxon>
    </lineage>
</organism>
<dbReference type="AlphaFoldDB" id="A0A8S9PUY9"/>
<evidence type="ECO:0000256" key="1">
    <source>
        <dbReference type="SAM" id="MobiDB-lite"/>
    </source>
</evidence>
<feature type="compositionally biased region" description="Low complexity" evidence="1">
    <location>
        <begin position="26"/>
        <end position="51"/>
    </location>
</feature>
<comment type="caution">
    <text evidence="2">The sequence shown here is derived from an EMBL/GenBank/DDBJ whole genome shotgun (WGS) entry which is preliminary data.</text>
</comment>
<protein>
    <submittedName>
        <fullName evidence="2">Uncharacterized protein</fullName>
    </submittedName>
</protein>
<dbReference type="Proteomes" id="UP000712600">
    <property type="component" value="Unassembled WGS sequence"/>
</dbReference>
<gene>
    <name evidence="2" type="ORF">F2Q69_00051684</name>
</gene>
<feature type="compositionally biased region" description="Low complexity" evidence="1">
    <location>
        <begin position="58"/>
        <end position="72"/>
    </location>
</feature>
<sequence>MLRSADSGKVGPLGGLFRTVLKQHVSPSTASATSSTTTSTQTKSSRRSFSPSSPPTPTSTRSSASTRWSASWLPTSNASSIPGRQRRSTQSSSAGRTSGAVCRGSTRRCVWERQGRRRWWCSRLMRRLVIENVVEEFSCWQRYGRNLTGSSSVGWGGGVDRAGESTSSGNKYGWQWYEDPRLDCRGYISIFPSDATRKADKETDESNYLLWRLEHGPVIDAGGIFAYARKAGMIPSAAA</sequence>
<reference evidence="2" key="1">
    <citation type="submission" date="2019-12" db="EMBL/GenBank/DDBJ databases">
        <title>Genome sequencing and annotation of Brassica cretica.</title>
        <authorList>
            <person name="Studholme D.J."/>
            <person name="Sarris P."/>
        </authorList>
    </citation>
    <scope>NUCLEOTIDE SEQUENCE</scope>
    <source>
        <strain evidence="2">PFS-109/04</strain>
        <tissue evidence="2">Leaf</tissue>
    </source>
</reference>
<proteinExistence type="predicted"/>